<dbReference type="EMBL" id="BAYX01000025">
    <property type="protein sequence ID" value="GAJ96716.1"/>
    <property type="molecule type" value="Genomic_DNA"/>
</dbReference>
<dbReference type="Gene3D" id="1.10.1530.10">
    <property type="match status" value="1"/>
</dbReference>
<dbReference type="Proteomes" id="UP000026941">
    <property type="component" value="Unassembled WGS sequence"/>
</dbReference>
<evidence type="ECO:0000313" key="4">
    <source>
        <dbReference type="Proteomes" id="UP000026941"/>
    </source>
</evidence>
<dbReference type="InterPro" id="IPR043144">
    <property type="entry name" value="Mal/L-sulf/L-lact_DH-like_ah"/>
</dbReference>
<accession>A0AA87U7H7</accession>
<dbReference type="Pfam" id="PF02615">
    <property type="entry name" value="Ldh_2"/>
    <property type="match status" value="1"/>
</dbReference>
<dbReference type="InterPro" id="IPR036111">
    <property type="entry name" value="Mal/L-sulfo/L-lacto_DH-like_sf"/>
</dbReference>
<comment type="similarity">
    <text evidence="1">Belongs to the LDH2/MDH2 oxidoreductase family.</text>
</comment>
<organism evidence="3 4">
    <name type="scientific">Rhizobium rhizogenes NBRC 13257</name>
    <dbReference type="NCBI Taxonomy" id="1220581"/>
    <lineage>
        <taxon>Bacteria</taxon>
        <taxon>Pseudomonadati</taxon>
        <taxon>Pseudomonadota</taxon>
        <taxon>Alphaproteobacteria</taxon>
        <taxon>Hyphomicrobiales</taxon>
        <taxon>Rhizobiaceae</taxon>
        <taxon>Rhizobium/Agrobacterium group</taxon>
        <taxon>Rhizobium</taxon>
    </lineage>
</organism>
<comment type="caution">
    <text evidence="3">The sequence shown here is derived from an EMBL/GenBank/DDBJ whole genome shotgun (WGS) entry which is preliminary data.</text>
</comment>
<dbReference type="PANTHER" id="PTHR11091:SF0">
    <property type="entry name" value="MALATE DEHYDROGENASE"/>
    <property type="match status" value="1"/>
</dbReference>
<dbReference type="AlphaFoldDB" id="A0AA87U7H7"/>
<keyword evidence="2" id="KW-0560">Oxidoreductase</keyword>
<evidence type="ECO:0000256" key="2">
    <source>
        <dbReference type="ARBA" id="ARBA00023002"/>
    </source>
</evidence>
<dbReference type="InterPro" id="IPR003767">
    <property type="entry name" value="Malate/L-lactate_DH-like"/>
</dbReference>
<protein>
    <submittedName>
        <fullName evidence="3">Oxidoreductase</fullName>
    </submittedName>
</protein>
<proteinExistence type="inferred from homology"/>
<name>A0AA87U7H7_RHIRH</name>
<dbReference type="InterPro" id="IPR043143">
    <property type="entry name" value="Mal/L-sulf/L-lact_DH-like_NADP"/>
</dbReference>
<evidence type="ECO:0000256" key="1">
    <source>
        <dbReference type="ARBA" id="ARBA00006056"/>
    </source>
</evidence>
<dbReference type="SUPFAM" id="SSF89733">
    <property type="entry name" value="L-sulfolactate dehydrogenase-like"/>
    <property type="match status" value="1"/>
</dbReference>
<dbReference type="Gene3D" id="3.30.1370.60">
    <property type="entry name" value="Hypothetical oxidoreductase yiak, domain 2"/>
    <property type="match status" value="1"/>
</dbReference>
<reference evidence="3 4" key="1">
    <citation type="submission" date="2014-05" db="EMBL/GenBank/DDBJ databases">
        <title>Whole genome shotgun sequence of Rhizobium rhizogenes NBRC 13257.</title>
        <authorList>
            <person name="Katano-Makiyama Y."/>
            <person name="Hosoyama A."/>
            <person name="Hashimoto M."/>
            <person name="Hosoyama Y."/>
            <person name="Noguchi M."/>
            <person name="Tsuchikane K."/>
            <person name="Kimura A."/>
            <person name="Ohji S."/>
            <person name="Ichikawa N."/>
            <person name="Yamazoe A."/>
            <person name="Fujita N."/>
        </authorList>
    </citation>
    <scope>NUCLEOTIDE SEQUENCE [LARGE SCALE GENOMIC DNA]</scope>
    <source>
        <strain evidence="3 4">NBRC 13257</strain>
    </source>
</reference>
<evidence type="ECO:0000313" key="3">
    <source>
        <dbReference type="EMBL" id="GAJ96716.1"/>
    </source>
</evidence>
<sequence>MCRQPYETVVETLEVILIKHGYSVGSAGILARNCATAQQDGSESHGLFRIKDYLAAIKSGYANGNPIPTVVDVAPGFIRADADNGFAQIALANAREMLVQKAADNGIAILAIRNSHHLGALYLDVEDFALRGFVALAVVNSIAVVAPPGGRAGVYGTNPLAFAAPRAEGPPLVFDQASSTLSHGDVQVAAREGRLLPEASGIDKRGVPTNSPHAILNGGALSTFGGHKGASIALMVEILCAALVGADFSHEVDWSETPGARSARTGETIILIDPRTGADGLPPLARRVETLINALSAAGQKRIPGDRRIKARSEANGSVPVDEKQWLALLALANPSDQRK</sequence>
<dbReference type="PANTHER" id="PTHR11091">
    <property type="entry name" value="OXIDOREDUCTASE-RELATED"/>
    <property type="match status" value="1"/>
</dbReference>
<gene>
    <name evidence="3" type="ORF">RRH01S_25_00090</name>
</gene>
<dbReference type="GO" id="GO:0016491">
    <property type="term" value="F:oxidoreductase activity"/>
    <property type="evidence" value="ECO:0007669"/>
    <property type="project" value="UniProtKB-KW"/>
</dbReference>